<dbReference type="CDD" id="cd06334">
    <property type="entry name" value="PBP1_ABC_ligand_binding-like"/>
    <property type="match status" value="1"/>
</dbReference>
<dbReference type="RefSeq" id="WP_106775092.1">
    <property type="nucleotide sequence ID" value="NZ_PXYK01000035.1"/>
</dbReference>
<organism evidence="5 6">
    <name type="scientific">Kumtagia ephedrae</name>
    <dbReference type="NCBI Taxonomy" id="2116701"/>
    <lineage>
        <taxon>Bacteria</taxon>
        <taxon>Pseudomonadati</taxon>
        <taxon>Pseudomonadota</taxon>
        <taxon>Alphaproteobacteria</taxon>
        <taxon>Hyphomicrobiales</taxon>
        <taxon>Phyllobacteriaceae</taxon>
        <taxon>Kumtagia</taxon>
    </lineage>
</organism>
<name>A0A2P7RS59_9HYPH</name>
<accession>A0A2P7RS59</accession>
<dbReference type="InterPro" id="IPR028081">
    <property type="entry name" value="Leu-bd"/>
</dbReference>
<protein>
    <submittedName>
        <fullName evidence="5">ABC transporter permease</fullName>
    </submittedName>
</protein>
<evidence type="ECO:0000259" key="4">
    <source>
        <dbReference type="Pfam" id="PF13458"/>
    </source>
</evidence>
<dbReference type="PANTHER" id="PTHR47235">
    <property type="entry name" value="BLR6548 PROTEIN"/>
    <property type="match status" value="1"/>
</dbReference>
<dbReference type="Proteomes" id="UP000241229">
    <property type="component" value="Unassembled WGS sequence"/>
</dbReference>
<evidence type="ECO:0000256" key="3">
    <source>
        <dbReference type="SAM" id="SignalP"/>
    </source>
</evidence>
<dbReference type="EMBL" id="PXYK01000035">
    <property type="protein sequence ID" value="PSJ53066.1"/>
    <property type="molecule type" value="Genomic_DNA"/>
</dbReference>
<dbReference type="InterPro" id="IPR028082">
    <property type="entry name" value="Peripla_BP_I"/>
</dbReference>
<dbReference type="SUPFAM" id="SSF53822">
    <property type="entry name" value="Periplasmic binding protein-like I"/>
    <property type="match status" value="1"/>
</dbReference>
<evidence type="ECO:0000313" key="6">
    <source>
        <dbReference type="Proteomes" id="UP000241229"/>
    </source>
</evidence>
<feature type="chain" id="PRO_5015178481" evidence="3">
    <location>
        <begin position="27"/>
        <end position="435"/>
    </location>
</feature>
<comment type="caution">
    <text evidence="5">The sequence shown here is derived from an EMBL/GenBank/DDBJ whole genome shotgun (WGS) entry which is preliminary data.</text>
</comment>
<evidence type="ECO:0000256" key="1">
    <source>
        <dbReference type="ARBA" id="ARBA00010062"/>
    </source>
</evidence>
<evidence type="ECO:0000313" key="5">
    <source>
        <dbReference type="EMBL" id="PSJ53066.1"/>
    </source>
</evidence>
<dbReference type="PANTHER" id="PTHR47235:SF1">
    <property type="entry name" value="BLR6548 PROTEIN"/>
    <property type="match status" value="1"/>
</dbReference>
<dbReference type="Gene3D" id="3.40.50.2300">
    <property type="match status" value="2"/>
</dbReference>
<proteinExistence type="inferred from homology"/>
<dbReference type="Pfam" id="PF13458">
    <property type="entry name" value="Peripla_BP_6"/>
    <property type="match status" value="1"/>
</dbReference>
<sequence length="435" mass="48057">MRRAISRILLAGNLLAGLTLAGQAFAEDSITVANLSYRTGPFAATGTPLMNGQRDYITMLNERDGGVGGVKLIYEECETGYNTEKGAECYEKTKAASIVTQPWSTGITLQVLPKTNVDKVPILAPGYGFSPMADGKVFQWAFNPPASYWDGASMILKNISEGNLENLKGKKIVLLHLDAPYGKEPIPLLNAYAEKFGFTLLPVPVGVKEMQNQSAQWLQIRRERPDFVLMWGWGAMNAGALAEAVKTKFPMDKFVGIWWSGSDADLKSVGEAGKGYRSISWSFPVSDSKVMKDIKQLVVEAGHSLLPREEFDYVFYQRGVVISMFVVEGIKEAQAHFKTKVVNAEQLRWGLENLKLDEARLKEIGMEGMVPPFSTSCSNHSGHSGAWMLQWDGARFVKVSDRLEADQDMIAPLVEAEAKKYAEANAPWPVNEECK</sequence>
<dbReference type="OrthoDB" id="8184122at2"/>
<dbReference type="AlphaFoldDB" id="A0A2P7RS59"/>
<reference evidence="5 6" key="1">
    <citation type="submission" date="2018-03" db="EMBL/GenBank/DDBJ databases">
        <title>The draft genome of Mesorhizobium sp. 6GN-30.</title>
        <authorList>
            <person name="Liu L."/>
            <person name="Li L."/>
            <person name="Wang T."/>
            <person name="Zhang X."/>
            <person name="Liang L."/>
        </authorList>
    </citation>
    <scope>NUCLEOTIDE SEQUENCE [LARGE SCALE GENOMIC DNA]</scope>
    <source>
        <strain evidence="5 6">6GN30</strain>
    </source>
</reference>
<feature type="domain" description="Leucine-binding protein" evidence="4">
    <location>
        <begin position="29"/>
        <end position="393"/>
    </location>
</feature>
<gene>
    <name evidence="5" type="ORF">C7I84_25780</name>
</gene>
<feature type="signal peptide" evidence="3">
    <location>
        <begin position="1"/>
        <end position="26"/>
    </location>
</feature>
<comment type="similarity">
    <text evidence="1">Belongs to the leucine-binding protein family.</text>
</comment>
<evidence type="ECO:0000256" key="2">
    <source>
        <dbReference type="ARBA" id="ARBA00022729"/>
    </source>
</evidence>
<keyword evidence="6" id="KW-1185">Reference proteome</keyword>
<keyword evidence="2 3" id="KW-0732">Signal</keyword>